<evidence type="ECO:0000313" key="2">
    <source>
        <dbReference type="EMBL" id="APX98535.1"/>
    </source>
</evidence>
<evidence type="ECO:0000313" key="3">
    <source>
        <dbReference type="EMBL" id="SIS05004.1"/>
    </source>
</evidence>
<sequence>MVDHNTTAEEDTKTGPADERWSLGDVALTGLLFGMGAALTPVVAYIEGGVTGAILVLAPLTVVFAYESGIVPQLKWEISRRIRGE</sequence>
<dbReference type="GeneID" id="30957809"/>
<dbReference type="Proteomes" id="UP000187321">
    <property type="component" value="Plasmid unnamed2"/>
</dbReference>
<feature type="transmembrane region" description="Helical" evidence="1">
    <location>
        <begin position="52"/>
        <end position="71"/>
    </location>
</feature>
<gene>
    <name evidence="2" type="ORF">BB347_17660</name>
    <name evidence="3" type="ORF">SAMN05421809_3539</name>
</gene>
<feature type="transmembrane region" description="Helical" evidence="1">
    <location>
        <begin position="26"/>
        <end position="46"/>
    </location>
</feature>
<dbReference type="KEGG" id="hda:BB347_17660"/>
<keyword evidence="1" id="KW-0472">Membrane</keyword>
<evidence type="ECO:0000313" key="5">
    <source>
        <dbReference type="Proteomes" id="UP000187321"/>
    </source>
</evidence>
<dbReference type="EMBL" id="CP019329">
    <property type="protein sequence ID" value="APX98535.1"/>
    <property type="molecule type" value="Genomic_DNA"/>
</dbReference>
<evidence type="ECO:0000313" key="4">
    <source>
        <dbReference type="Proteomes" id="UP000185687"/>
    </source>
</evidence>
<keyword evidence="4" id="KW-1185">Reference proteome</keyword>
<accession>A0A1N7FXH9</accession>
<name>A0A1N7FXH9_9EURY</name>
<proteinExistence type="predicted"/>
<keyword evidence="2" id="KW-0614">Plasmid</keyword>
<dbReference type="EMBL" id="FTNP01000008">
    <property type="protein sequence ID" value="SIS05004.1"/>
    <property type="molecule type" value="Genomic_DNA"/>
</dbReference>
<dbReference type="AlphaFoldDB" id="A0A1N7FXH9"/>
<keyword evidence="1" id="KW-1133">Transmembrane helix</keyword>
<reference evidence="3 4" key="2">
    <citation type="submission" date="2017-01" db="EMBL/GenBank/DDBJ databases">
        <authorList>
            <person name="Mah S.A."/>
            <person name="Swanson W.J."/>
            <person name="Moy G.W."/>
            <person name="Vacquier V.D."/>
        </authorList>
    </citation>
    <scope>NUCLEOTIDE SEQUENCE [LARGE SCALE GENOMIC DNA]</scope>
    <source>
        <strain evidence="3 4">CGMCC 1.8909</strain>
    </source>
</reference>
<geneLocation type="plasmid" evidence="2">
    <name>unnamed2</name>
</geneLocation>
<dbReference type="OrthoDB" id="378518at2157"/>
<protein>
    <submittedName>
        <fullName evidence="3">Uncharacterized protein</fullName>
    </submittedName>
</protein>
<keyword evidence="1" id="KW-0812">Transmembrane</keyword>
<evidence type="ECO:0000256" key="1">
    <source>
        <dbReference type="SAM" id="Phobius"/>
    </source>
</evidence>
<dbReference type="RefSeq" id="WP_076583924.1">
    <property type="nucleotide sequence ID" value="NZ_CP019329.1"/>
</dbReference>
<reference evidence="2 5" key="1">
    <citation type="submission" date="2017-01" db="EMBL/GenBank/DDBJ databases">
        <title>Complete genome sequence of Haloterrigena daqingensis type strain (JX313T).</title>
        <authorList>
            <person name="Shuang W."/>
        </authorList>
    </citation>
    <scope>NUCLEOTIDE SEQUENCE [LARGE SCALE GENOMIC DNA]</scope>
    <source>
        <strain evidence="5">JX313</strain>
        <strain evidence="2">JX313T</strain>
        <plasmid evidence="5">Plasmid unnamed2</plasmid>
        <plasmid evidence="2">unnamed2</plasmid>
    </source>
</reference>
<organism evidence="3 4">
    <name type="scientific">Natronorubrum daqingense</name>
    <dbReference type="NCBI Taxonomy" id="588898"/>
    <lineage>
        <taxon>Archaea</taxon>
        <taxon>Methanobacteriati</taxon>
        <taxon>Methanobacteriota</taxon>
        <taxon>Stenosarchaea group</taxon>
        <taxon>Halobacteria</taxon>
        <taxon>Halobacteriales</taxon>
        <taxon>Natrialbaceae</taxon>
        <taxon>Natronorubrum</taxon>
    </lineage>
</organism>
<dbReference type="Proteomes" id="UP000185687">
    <property type="component" value="Unassembled WGS sequence"/>
</dbReference>